<accession>A0A075WVQ5</accession>
<gene>
    <name evidence="3" type="ORF">HL41_07600</name>
</gene>
<reference evidence="3 4" key="1">
    <citation type="journal article" date="2015" name="Genome Announc.">
        <title>Genome Sequence of a Sulfate-Reducing Thermophilic Bacterium, Thermodesulfobacterium commune DSM 2178T (Phylum Thermodesulfobacteria).</title>
        <authorList>
            <person name="Bhatnagar S."/>
            <person name="Badger J.H."/>
            <person name="Madupu R."/>
            <person name="Khouri H.M."/>
            <person name="O'Connor E.M."/>
            <person name="Robb F.T."/>
            <person name="Ward N.L."/>
            <person name="Eisen J.A."/>
        </authorList>
    </citation>
    <scope>NUCLEOTIDE SEQUENCE [LARGE SCALE GENOMIC DNA]</scope>
    <source>
        <strain evidence="3 4">DSM 2178</strain>
    </source>
</reference>
<dbReference type="InterPro" id="IPR002869">
    <property type="entry name" value="Pyrv_flavodox_OxRed_cen"/>
</dbReference>
<organism evidence="3 4">
    <name type="scientific">Thermodesulfobacterium commune DSM 2178</name>
    <dbReference type="NCBI Taxonomy" id="289377"/>
    <lineage>
        <taxon>Bacteria</taxon>
        <taxon>Pseudomonadati</taxon>
        <taxon>Thermodesulfobacteriota</taxon>
        <taxon>Thermodesulfobacteria</taxon>
        <taxon>Thermodesulfobacteriales</taxon>
        <taxon>Thermodesulfobacteriaceae</taxon>
        <taxon>Thermodesulfobacterium</taxon>
    </lineage>
</organism>
<dbReference type="SUPFAM" id="SSF53323">
    <property type="entry name" value="Pyruvate-ferredoxin oxidoreductase, PFOR, domain III"/>
    <property type="match status" value="1"/>
</dbReference>
<keyword evidence="4" id="KW-1185">Reference proteome</keyword>
<evidence type="ECO:0000256" key="1">
    <source>
        <dbReference type="ARBA" id="ARBA00023002"/>
    </source>
</evidence>
<feature type="domain" description="Pyruvate/ketoisovalerate oxidoreductase catalytic" evidence="2">
    <location>
        <begin position="12"/>
        <end position="190"/>
    </location>
</feature>
<evidence type="ECO:0000259" key="2">
    <source>
        <dbReference type="Pfam" id="PF01558"/>
    </source>
</evidence>
<dbReference type="Gene3D" id="3.40.920.10">
    <property type="entry name" value="Pyruvate-ferredoxin oxidoreductase, PFOR, domain III"/>
    <property type="match status" value="1"/>
</dbReference>
<proteinExistence type="predicted"/>
<dbReference type="eggNOG" id="COG1014">
    <property type="taxonomic scope" value="Bacteria"/>
</dbReference>
<protein>
    <submittedName>
        <fullName evidence="3">Pyruvate ferredoxin oxidoreductase</fullName>
    </submittedName>
</protein>
<dbReference type="GO" id="GO:0016903">
    <property type="term" value="F:oxidoreductase activity, acting on the aldehyde or oxo group of donors"/>
    <property type="evidence" value="ECO:0007669"/>
    <property type="project" value="InterPro"/>
</dbReference>
<dbReference type="PANTHER" id="PTHR43854:SF1">
    <property type="entry name" value="INDOLEPYRUVATE OXIDOREDUCTASE SUBUNIT IORB"/>
    <property type="match status" value="1"/>
</dbReference>
<dbReference type="Pfam" id="PF01558">
    <property type="entry name" value="POR"/>
    <property type="match status" value="1"/>
</dbReference>
<evidence type="ECO:0000313" key="3">
    <source>
        <dbReference type="EMBL" id="AIH04553.1"/>
    </source>
</evidence>
<dbReference type="STRING" id="289377.HL41_07600"/>
<dbReference type="EMBL" id="CP008796">
    <property type="protein sequence ID" value="AIH04553.1"/>
    <property type="molecule type" value="Genomic_DNA"/>
</dbReference>
<dbReference type="InterPro" id="IPR052198">
    <property type="entry name" value="IorB_Oxidoreductase"/>
</dbReference>
<dbReference type="OrthoDB" id="9789125at2"/>
<dbReference type="HOGENOM" id="CLU_087284_1_1_0"/>
<dbReference type="PANTHER" id="PTHR43854">
    <property type="entry name" value="INDOLEPYRUVATE OXIDOREDUCTASE SUBUNIT IORB"/>
    <property type="match status" value="1"/>
</dbReference>
<dbReference type="KEGG" id="tcm:HL41_07600"/>
<sequence length="197" mass="21488">MKKIKGLVVGVGGQGIILFTRVLGEACLKADIPVIVSEVHGMAQRGGVVESSICLFGKSPYTSEGEADFIVAFEPAEALRFVKRAKKETKFVISKDPILPFAVKEGLATYPDLNSFFEEMTSYFSQVFLVPGEELAKEAGSVKALNMVMLGAATALEIFPLNREALVEAMLELLPEKLHQVNLKAFDLGFNYIKSIL</sequence>
<evidence type="ECO:0000313" key="4">
    <source>
        <dbReference type="Proteomes" id="UP000028481"/>
    </source>
</evidence>
<name>A0A075WVQ5_9BACT</name>
<keyword evidence="1" id="KW-0560">Oxidoreductase</keyword>
<dbReference type="AlphaFoldDB" id="A0A075WVQ5"/>
<dbReference type="RefSeq" id="WP_038060465.1">
    <property type="nucleotide sequence ID" value="NZ_CP008796.1"/>
</dbReference>
<dbReference type="InterPro" id="IPR019752">
    <property type="entry name" value="Pyrv/ketoisovalerate_OxRed_cat"/>
</dbReference>
<dbReference type="PaxDb" id="289377-HL41_07600"/>
<keyword evidence="3" id="KW-0670">Pyruvate</keyword>
<dbReference type="Proteomes" id="UP000028481">
    <property type="component" value="Chromosome"/>
</dbReference>